<evidence type="ECO:0000313" key="4">
    <source>
        <dbReference type="Proteomes" id="UP000188184"/>
    </source>
</evidence>
<dbReference type="EMBL" id="CP019640">
    <property type="protein sequence ID" value="AQQ51971.1"/>
    <property type="molecule type" value="Genomic_DNA"/>
</dbReference>
<dbReference type="GO" id="GO:0047617">
    <property type="term" value="F:fatty acyl-CoA hydrolase activity"/>
    <property type="evidence" value="ECO:0007669"/>
    <property type="project" value="TreeGrafter"/>
</dbReference>
<evidence type="ECO:0000256" key="1">
    <source>
        <dbReference type="ARBA" id="ARBA00005953"/>
    </source>
</evidence>
<proteinExistence type="inferred from homology"/>
<dbReference type="PANTHER" id="PTHR31793:SF27">
    <property type="entry name" value="NOVEL THIOESTERASE SUPERFAMILY DOMAIN AND SAPOSIN A-TYPE DOMAIN CONTAINING PROTEIN (0610012H03RIK)"/>
    <property type="match status" value="1"/>
</dbReference>
<dbReference type="AlphaFoldDB" id="A0A1Q2KUU9"/>
<dbReference type="KEGG" id="pmar:B0X71_01760"/>
<organism evidence="3 4">
    <name type="scientific">Planococcus lenghuensis</name>
    <dbReference type="NCBI Taxonomy" id="2213202"/>
    <lineage>
        <taxon>Bacteria</taxon>
        <taxon>Bacillati</taxon>
        <taxon>Bacillota</taxon>
        <taxon>Bacilli</taxon>
        <taxon>Bacillales</taxon>
        <taxon>Caryophanaceae</taxon>
        <taxon>Planococcus</taxon>
    </lineage>
</organism>
<dbReference type="InterPro" id="IPR050563">
    <property type="entry name" value="4-hydroxybenzoyl-CoA_TE"/>
</dbReference>
<accession>A0A1Q2KUU9</accession>
<evidence type="ECO:0000256" key="2">
    <source>
        <dbReference type="ARBA" id="ARBA00022801"/>
    </source>
</evidence>
<dbReference type="SUPFAM" id="SSF54637">
    <property type="entry name" value="Thioesterase/thiol ester dehydrase-isomerase"/>
    <property type="match status" value="1"/>
</dbReference>
<gene>
    <name evidence="3" type="ORF">B0X71_01760</name>
</gene>
<dbReference type="InterPro" id="IPR029069">
    <property type="entry name" value="HotDog_dom_sf"/>
</dbReference>
<dbReference type="CDD" id="cd00586">
    <property type="entry name" value="4HBT"/>
    <property type="match status" value="1"/>
</dbReference>
<keyword evidence="2" id="KW-0378">Hydrolase</keyword>
<comment type="similarity">
    <text evidence="1">Belongs to the 4-hydroxybenzoyl-CoA thioesterase family.</text>
</comment>
<sequence length="137" mass="15644">MAHEIDVKVRFCETDALGHISNISYFIYLEEARTDFFGEMGFEMGIGNWKFILASATCDFVSQGYFNQRLKVVSEISRIGNSSFTIVHRIEDDRGKRIANGEASIVFFDFDKQKSERLPDWFRETLTEHLAAASEAG</sequence>
<dbReference type="OrthoDB" id="9799036at2"/>
<dbReference type="PANTHER" id="PTHR31793">
    <property type="entry name" value="4-HYDROXYBENZOYL-COA THIOESTERASE FAMILY MEMBER"/>
    <property type="match status" value="1"/>
</dbReference>
<protein>
    <submittedName>
        <fullName evidence="3">Thioesterase</fullName>
    </submittedName>
</protein>
<name>A0A1Q2KUU9_9BACL</name>
<evidence type="ECO:0000313" key="3">
    <source>
        <dbReference type="EMBL" id="AQQ51971.1"/>
    </source>
</evidence>
<keyword evidence="4" id="KW-1185">Reference proteome</keyword>
<reference evidence="3 4" key="1">
    <citation type="submission" date="2017-02" db="EMBL/GenBank/DDBJ databases">
        <title>The complete genomic sequence of a novel cold adapted crude oil-degrading bacterium Planococcus qaidamina Y42.</title>
        <authorList>
            <person name="Yang R."/>
        </authorList>
    </citation>
    <scope>NUCLEOTIDE SEQUENCE [LARGE SCALE GENOMIC DNA]</scope>
    <source>
        <strain evidence="3 4">Y42</strain>
    </source>
</reference>
<dbReference type="RefSeq" id="WP_077587843.1">
    <property type="nucleotide sequence ID" value="NZ_CP019640.1"/>
</dbReference>
<dbReference type="Gene3D" id="3.10.129.10">
    <property type="entry name" value="Hotdog Thioesterase"/>
    <property type="match status" value="1"/>
</dbReference>
<dbReference type="Pfam" id="PF13279">
    <property type="entry name" value="4HBT_2"/>
    <property type="match status" value="1"/>
</dbReference>
<dbReference type="Proteomes" id="UP000188184">
    <property type="component" value="Chromosome"/>
</dbReference>